<keyword evidence="5" id="KW-1185">Reference proteome</keyword>
<feature type="transmembrane region" description="Helical" evidence="2">
    <location>
        <begin position="283"/>
        <end position="302"/>
    </location>
</feature>
<feature type="domain" description="Acyltransferase 3" evidence="3">
    <location>
        <begin position="35"/>
        <end position="337"/>
    </location>
</feature>
<keyword evidence="4" id="KW-0808">Transferase</keyword>
<reference evidence="5" key="1">
    <citation type="journal article" date="2019" name="Int. J. Syst. Evol. Microbiol.">
        <title>The Global Catalogue of Microorganisms (GCM) 10K type strain sequencing project: providing services to taxonomists for standard genome sequencing and annotation.</title>
        <authorList>
            <consortium name="The Broad Institute Genomics Platform"/>
            <consortium name="The Broad Institute Genome Sequencing Center for Infectious Disease"/>
            <person name="Wu L."/>
            <person name="Ma J."/>
        </authorList>
    </citation>
    <scope>NUCLEOTIDE SEQUENCE [LARGE SCALE GENOMIC DNA]</scope>
    <source>
        <strain evidence="5">JCM 16956</strain>
    </source>
</reference>
<feature type="transmembrane region" description="Helical" evidence="2">
    <location>
        <begin position="161"/>
        <end position="177"/>
    </location>
</feature>
<feature type="transmembrane region" description="Helical" evidence="2">
    <location>
        <begin position="211"/>
        <end position="230"/>
    </location>
</feature>
<keyword evidence="2" id="KW-1133">Transmembrane helix</keyword>
<feature type="region of interest" description="Disordered" evidence="1">
    <location>
        <begin position="1"/>
        <end position="30"/>
    </location>
</feature>
<organism evidence="4 5">
    <name type="scientific">Streptomyces gulbargensis</name>
    <dbReference type="NCBI Taxonomy" id="364901"/>
    <lineage>
        <taxon>Bacteria</taxon>
        <taxon>Bacillati</taxon>
        <taxon>Actinomycetota</taxon>
        <taxon>Actinomycetes</taxon>
        <taxon>Kitasatosporales</taxon>
        <taxon>Streptomycetaceae</taxon>
        <taxon>Streptomyces</taxon>
    </lineage>
</organism>
<feature type="transmembrane region" description="Helical" evidence="2">
    <location>
        <begin position="42"/>
        <end position="61"/>
    </location>
</feature>
<evidence type="ECO:0000259" key="3">
    <source>
        <dbReference type="Pfam" id="PF01757"/>
    </source>
</evidence>
<name>A0ABP7M539_9ACTN</name>
<dbReference type="Proteomes" id="UP001501000">
    <property type="component" value="Unassembled WGS sequence"/>
</dbReference>
<dbReference type="Pfam" id="PF01757">
    <property type="entry name" value="Acyl_transf_3"/>
    <property type="match status" value="1"/>
</dbReference>
<feature type="transmembrane region" description="Helical" evidence="2">
    <location>
        <begin position="131"/>
        <end position="149"/>
    </location>
</feature>
<feature type="compositionally biased region" description="Polar residues" evidence="1">
    <location>
        <begin position="1"/>
        <end position="17"/>
    </location>
</feature>
<comment type="caution">
    <text evidence="4">The sequence shown here is derived from an EMBL/GenBank/DDBJ whole genome shotgun (WGS) entry which is preliminary data.</text>
</comment>
<dbReference type="GO" id="GO:0016746">
    <property type="term" value="F:acyltransferase activity"/>
    <property type="evidence" value="ECO:0007669"/>
    <property type="project" value="UniProtKB-KW"/>
</dbReference>
<proteinExistence type="predicted"/>
<dbReference type="EMBL" id="BAABAJ010000006">
    <property type="protein sequence ID" value="GAA3912280.1"/>
    <property type="molecule type" value="Genomic_DNA"/>
</dbReference>
<dbReference type="InterPro" id="IPR002656">
    <property type="entry name" value="Acyl_transf_3_dom"/>
</dbReference>
<accession>A0ABP7M539</accession>
<dbReference type="PANTHER" id="PTHR37312:SF1">
    <property type="entry name" value="MEMBRANE-BOUND ACYLTRANSFERASE YKRP-RELATED"/>
    <property type="match status" value="1"/>
</dbReference>
<dbReference type="PANTHER" id="PTHR37312">
    <property type="entry name" value="MEMBRANE-BOUND ACYLTRANSFERASE YKRP-RELATED"/>
    <property type="match status" value="1"/>
</dbReference>
<feature type="transmembrane region" description="Helical" evidence="2">
    <location>
        <begin position="67"/>
        <end position="87"/>
    </location>
</feature>
<protein>
    <submittedName>
        <fullName evidence="4">Acyltransferase family protein</fullName>
    </submittedName>
</protein>
<evidence type="ECO:0000256" key="2">
    <source>
        <dbReference type="SAM" id="Phobius"/>
    </source>
</evidence>
<gene>
    <name evidence="4" type="ORF">GCM10022244_22890</name>
</gene>
<keyword evidence="4" id="KW-0012">Acyltransferase</keyword>
<dbReference type="RefSeq" id="WP_345281341.1">
    <property type="nucleotide sequence ID" value="NZ_BAABAJ010000006.1"/>
</dbReference>
<feature type="transmembrane region" description="Helical" evidence="2">
    <location>
        <begin position="256"/>
        <end position="276"/>
    </location>
</feature>
<evidence type="ECO:0000256" key="1">
    <source>
        <dbReference type="SAM" id="MobiDB-lite"/>
    </source>
</evidence>
<sequence length="371" mass="41223">MSFTAQSGPGATVSPSPATAPLPEARAPRPSVRDPYFDNAKYLAILLVAVGHVLPVVLAGSQATRTLYMWIYVFHMPVFVLISGYLSRSYTGRPDQLKRLLTGVALPYVVFETAYTLLMRWGAEPNRPFSLLHPSYLMWFLLALFIWRVTAPFWSVVRRPVALSIGIAALAVVTPGLGGAFDLPRVLQFLPFFVIGLRMKAEHFQMLRRTPVRVASVVVLAVTLVVTYRVTDYVPLNWIYRSRSVQEMNMELLPGLFWAGVLFLLTLLLTAAFLSLVPGSNRWFTVLGAGTICGYLLHGFPIRTGLYTGFYDKLDWLQTPAGRVGITVAMLAVMTLLCTPLVRKIMKPVTEPDMAWAFRRDGKAGAAPGRR</sequence>
<feature type="transmembrane region" description="Helical" evidence="2">
    <location>
        <begin position="322"/>
        <end position="342"/>
    </location>
</feature>
<dbReference type="InterPro" id="IPR052734">
    <property type="entry name" value="Nod_factor_acetyltransferase"/>
</dbReference>
<keyword evidence="2" id="KW-0812">Transmembrane</keyword>
<evidence type="ECO:0000313" key="5">
    <source>
        <dbReference type="Proteomes" id="UP001501000"/>
    </source>
</evidence>
<keyword evidence="2" id="KW-0472">Membrane</keyword>
<feature type="transmembrane region" description="Helical" evidence="2">
    <location>
        <begin position="99"/>
        <end position="119"/>
    </location>
</feature>
<evidence type="ECO:0000313" key="4">
    <source>
        <dbReference type="EMBL" id="GAA3912280.1"/>
    </source>
</evidence>